<feature type="domain" description="SIS" evidence="4">
    <location>
        <begin position="72"/>
        <end position="233"/>
    </location>
</feature>
<reference evidence="6" key="1">
    <citation type="submission" date="2016-07" db="EMBL/GenBank/DDBJ databases">
        <title>Phaeobacter portensis sp. nov., a tropodithietic acid producing bacterium isolated from a German harbor.</title>
        <authorList>
            <person name="Freese H.M."/>
            <person name="Bunk B."/>
            <person name="Breider S."/>
            <person name="Brinkhoff T."/>
        </authorList>
    </citation>
    <scope>NUCLEOTIDE SEQUENCE [LARGE SCALE GENOMIC DNA]</scope>
    <source>
        <strain evidence="6">P97</strain>
    </source>
</reference>
<sequence length="313" mass="31648">MGSRSDQPPKAGTSAQTEAQSTAQTETLHPDAQGLDLRADAEILDTLLDGQLRALEAVASARTAISAGADLLTNSLHNGGHLYYAAAGSSALMALADGAELPGTFGINADQISIHMAGGIPANGRMPGHTEDDDAAGAKAAATVAANDVVIALSASGSTPFPMGFARTAQAAGAKVIAIANNAKTPLLNLADVAICLPTPPEVIAGSTRMGAGTAQKAALNMMSTLAGIRMGHVMDGMMVNLIADNAKLRQRAIRIVSTLTQQDAEAAARALDQTGGAVKPAILLLQGAASPTAAETLLRHNKNNLRAALAQV</sequence>
<keyword evidence="1 5" id="KW-0456">Lyase</keyword>
<evidence type="ECO:0000256" key="3">
    <source>
        <dbReference type="SAM" id="MobiDB-lite"/>
    </source>
</evidence>
<dbReference type="GO" id="GO:0016835">
    <property type="term" value="F:carbon-oxygen lyase activity"/>
    <property type="evidence" value="ECO:0007669"/>
    <property type="project" value="InterPro"/>
</dbReference>
<name>A0A1L3I2A1_9RHOB</name>
<evidence type="ECO:0000259" key="4">
    <source>
        <dbReference type="PROSITE" id="PS51464"/>
    </source>
</evidence>
<dbReference type="PANTHER" id="PTHR10088">
    <property type="entry name" value="GLUCOKINASE REGULATORY PROTEIN"/>
    <property type="match status" value="1"/>
</dbReference>
<dbReference type="NCBIfam" id="NF003915">
    <property type="entry name" value="PRK05441.1"/>
    <property type="match status" value="1"/>
</dbReference>
<dbReference type="InterPro" id="IPR001347">
    <property type="entry name" value="SIS_dom"/>
</dbReference>
<evidence type="ECO:0000256" key="1">
    <source>
        <dbReference type="ARBA" id="ARBA00023239"/>
    </source>
</evidence>
<dbReference type="InterPro" id="IPR046348">
    <property type="entry name" value="SIS_dom_sf"/>
</dbReference>
<evidence type="ECO:0000256" key="2">
    <source>
        <dbReference type="ARBA" id="ARBA00023277"/>
    </source>
</evidence>
<keyword evidence="2" id="KW-0119">Carbohydrate metabolism</keyword>
<organism evidence="5 6">
    <name type="scientific">Phaeobacter porticola</name>
    <dbReference type="NCBI Taxonomy" id="1844006"/>
    <lineage>
        <taxon>Bacteria</taxon>
        <taxon>Pseudomonadati</taxon>
        <taxon>Pseudomonadota</taxon>
        <taxon>Alphaproteobacteria</taxon>
        <taxon>Rhodobacterales</taxon>
        <taxon>Roseobacteraceae</taxon>
        <taxon>Phaeobacter</taxon>
    </lineage>
</organism>
<feature type="compositionally biased region" description="Low complexity" evidence="3">
    <location>
        <begin position="13"/>
        <end position="27"/>
    </location>
</feature>
<dbReference type="GO" id="GO:0046348">
    <property type="term" value="P:amino sugar catabolic process"/>
    <property type="evidence" value="ECO:0007669"/>
    <property type="project" value="InterPro"/>
</dbReference>
<dbReference type="RefSeq" id="WP_072503908.1">
    <property type="nucleotide sequence ID" value="NZ_CP016364.1"/>
</dbReference>
<dbReference type="InterPro" id="IPR005488">
    <property type="entry name" value="Etherase_MurQ"/>
</dbReference>
<gene>
    <name evidence="5" type="primary">murQ</name>
    <name evidence="5" type="ORF">PhaeoP97_00719</name>
</gene>
<dbReference type="EMBL" id="CP016364">
    <property type="protein sequence ID" value="APG46157.1"/>
    <property type="molecule type" value="Genomic_DNA"/>
</dbReference>
<dbReference type="AlphaFoldDB" id="A0A1L3I2A1"/>
<dbReference type="Pfam" id="PF13580">
    <property type="entry name" value="SIS_2"/>
    <property type="match status" value="1"/>
</dbReference>
<accession>A0A1L3I2A1</accession>
<dbReference type="Gene3D" id="3.40.50.10490">
    <property type="entry name" value="Glucose-6-phosphate isomerase like protein, domain 1"/>
    <property type="match status" value="1"/>
</dbReference>
<feature type="region of interest" description="Disordered" evidence="3">
    <location>
        <begin position="1"/>
        <end position="30"/>
    </location>
</feature>
<dbReference type="GO" id="GO:0009254">
    <property type="term" value="P:peptidoglycan turnover"/>
    <property type="evidence" value="ECO:0007669"/>
    <property type="project" value="TreeGrafter"/>
</dbReference>
<dbReference type="OrthoDB" id="9813395at2"/>
<protein>
    <submittedName>
        <fullName evidence="5">N-acetylmuramic acid 6-phosphate etherase MurQ</fullName>
        <ecNumber evidence="5">4.2.-.-</ecNumber>
    </submittedName>
</protein>
<dbReference type="GO" id="GO:0016803">
    <property type="term" value="F:ether hydrolase activity"/>
    <property type="evidence" value="ECO:0007669"/>
    <property type="project" value="TreeGrafter"/>
</dbReference>
<dbReference type="Proteomes" id="UP000183859">
    <property type="component" value="Chromosome"/>
</dbReference>
<evidence type="ECO:0000313" key="6">
    <source>
        <dbReference type="Proteomes" id="UP000183859"/>
    </source>
</evidence>
<evidence type="ECO:0000313" key="5">
    <source>
        <dbReference type="EMBL" id="APG46157.1"/>
    </source>
</evidence>
<dbReference type="Gene3D" id="1.10.8.1080">
    <property type="match status" value="1"/>
</dbReference>
<dbReference type="SUPFAM" id="SSF53697">
    <property type="entry name" value="SIS domain"/>
    <property type="match status" value="1"/>
</dbReference>
<dbReference type="InterPro" id="IPR040190">
    <property type="entry name" value="MURQ/GCKR"/>
</dbReference>
<dbReference type="GO" id="GO:0097367">
    <property type="term" value="F:carbohydrate derivative binding"/>
    <property type="evidence" value="ECO:0007669"/>
    <property type="project" value="InterPro"/>
</dbReference>
<dbReference type="STRING" id="1844006.PhaeoP97_00719"/>
<dbReference type="EC" id="4.2.-.-" evidence="5"/>
<dbReference type="CDD" id="cd05007">
    <property type="entry name" value="SIS_Etherase"/>
    <property type="match status" value="1"/>
</dbReference>
<keyword evidence="6" id="KW-1185">Reference proteome</keyword>
<dbReference type="PANTHER" id="PTHR10088:SF4">
    <property type="entry name" value="GLUCOKINASE REGULATORY PROTEIN"/>
    <property type="match status" value="1"/>
</dbReference>
<dbReference type="KEGG" id="php:PhaeoP97_00719"/>
<dbReference type="PROSITE" id="PS51464">
    <property type="entry name" value="SIS"/>
    <property type="match status" value="1"/>
</dbReference>
<proteinExistence type="predicted"/>